<reference evidence="2" key="2">
    <citation type="submission" date="2012-07" db="EMBL/GenBank/DDBJ databases">
        <title>Complete genome sequence of 'Candidatus Mycoplasma haemolamae'.</title>
        <authorList>
            <person name="Guimaraes A.M.S."/>
            <person name="Toth B."/>
            <person name="Santos A.P."/>
            <person name="Nascimento N.C."/>
            <person name="Sojka J.E."/>
            <person name="Messick J.B."/>
        </authorList>
    </citation>
    <scope>NUCLEOTIDE SEQUENCE [LARGE SCALE GENOMIC DNA]</scope>
    <source>
        <strain evidence="2">Purdue</strain>
    </source>
</reference>
<sequence>MWYKCLAYGTAFVCATGTTAKLTYDFTVPKGGKLVQAKLNNGTTQKVDVWLPEFLAEEVPQGSTLQLTLGERKDESTGKQCLEVQYKGVSGNEGGLVLQGSLVSKTDMRDMPICNGQEVWTVAVKDKEETKKIRCQYGYGLTQDTLQGDRKLLKCRDRKNQEEEEIRLGEVTCKKVQHKNLFICESPKGVSLKHVAIAGSSSRQDPAVEVTIPAS</sequence>
<dbReference type="EMBL" id="CP003731">
    <property type="protein sequence ID" value="AFO52405.1"/>
    <property type="molecule type" value="Genomic_DNA"/>
</dbReference>
<keyword evidence="2" id="KW-1185">Reference proteome</keyword>
<dbReference type="PATRIC" id="fig|1212765.3.peg.936"/>
<accession>I7BAQ5</accession>
<reference evidence="1 2" key="1">
    <citation type="journal article" date="2012" name="J. Bacteriol.">
        <title>Genome Sequence of "Candidatus Mycoplasma haemolamae" Strain Purdue, a Red Blood Cell Pathogen of Alpacas (Vicugna pacos) and Llamas (Lama glama).</title>
        <authorList>
            <person name="Guimaraes A.M."/>
            <person name="Toth B."/>
            <person name="Santos A.P."/>
            <person name="do Nascimento N.C."/>
            <person name="Kritchevsky J.E."/>
            <person name="Messick J.B."/>
        </authorList>
    </citation>
    <scope>NUCLEOTIDE SEQUENCE [LARGE SCALE GENOMIC DNA]</scope>
    <source>
        <strain evidence="1 2">Purdue</strain>
    </source>
</reference>
<organism evidence="1 2">
    <name type="scientific">Mycoplasma haematolamae (strain Purdue)</name>
    <dbReference type="NCBI Taxonomy" id="1212765"/>
    <lineage>
        <taxon>Bacteria</taxon>
        <taxon>Bacillati</taxon>
        <taxon>Mycoplasmatota</taxon>
        <taxon>Mollicutes</taxon>
        <taxon>Mycoplasmataceae</taxon>
        <taxon>Mycoplasma</taxon>
    </lineage>
</organism>
<dbReference type="STRING" id="1212765.MHLP_04125"/>
<name>I7BAQ5_MYCHA</name>
<dbReference type="HOGENOM" id="CLU_1249472_0_0_14"/>
<dbReference type="Proteomes" id="UP000006502">
    <property type="component" value="Chromosome"/>
</dbReference>
<dbReference type="AlphaFoldDB" id="I7BAQ5"/>
<proteinExistence type="predicted"/>
<evidence type="ECO:0000313" key="2">
    <source>
        <dbReference type="Proteomes" id="UP000006502"/>
    </source>
</evidence>
<protein>
    <submittedName>
        <fullName evidence="1">Uncharacterized protein</fullName>
    </submittedName>
</protein>
<dbReference type="KEGG" id="mhl:MHLP_04125"/>
<gene>
    <name evidence="1" type="ordered locus">MHLP_04125</name>
</gene>
<evidence type="ECO:0000313" key="1">
    <source>
        <dbReference type="EMBL" id="AFO52405.1"/>
    </source>
</evidence>